<reference evidence="1 2" key="1">
    <citation type="journal article" date="2009" name="Nature">
        <title>The Sorghum bicolor genome and the diversification of grasses.</title>
        <authorList>
            <person name="Paterson A.H."/>
            <person name="Bowers J.E."/>
            <person name="Bruggmann R."/>
            <person name="Dubchak I."/>
            <person name="Grimwood J."/>
            <person name="Gundlach H."/>
            <person name="Haberer G."/>
            <person name="Hellsten U."/>
            <person name="Mitros T."/>
            <person name="Poliakov A."/>
            <person name="Schmutz J."/>
            <person name="Spannagl M."/>
            <person name="Tang H."/>
            <person name="Wang X."/>
            <person name="Wicker T."/>
            <person name="Bharti A.K."/>
            <person name="Chapman J."/>
            <person name="Feltus F.A."/>
            <person name="Gowik U."/>
            <person name="Grigoriev I.V."/>
            <person name="Lyons E."/>
            <person name="Maher C.A."/>
            <person name="Martis M."/>
            <person name="Narechania A."/>
            <person name="Otillar R.P."/>
            <person name="Penning B.W."/>
            <person name="Salamov A.A."/>
            <person name="Wang Y."/>
            <person name="Zhang L."/>
            <person name="Carpita N.C."/>
            <person name="Freeling M."/>
            <person name="Gingle A.R."/>
            <person name="Hash C.T."/>
            <person name="Keller B."/>
            <person name="Klein P."/>
            <person name="Kresovich S."/>
            <person name="McCann M.C."/>
            <person name="Ming R."/>
            <person name="Peterson D.G."/>
            <person name="Mehboob-ur-Rahman"/>
            <person name="Ware D."/>
            <person name="Westhoff P."/>
            <person name="Mayer K.F."/>
            <person name="Messing J."/>
            <person name="Rokhsar D.S."/>
        </authorList>
    </citation>
    <scope>NUCLEOTIDE SEQUENCE [LARGE SCALE GENOMIC DNA]</scope>
    <source>
        <strain evidence="2">cv. BTx623</strain>
    </source>
</reference>
<protein>
    <submittedName>
        <fullName evidence="1">Uncharacterized protein</fullName>
    </submittedName>
</protein>
<proteinExistence type="predicted"/>
<organism evidence="1 2">
    <name type="scientific">Sorghum bicolor</name>
    <name type="common">Sorghum</name>
    <name type="synonym">Sorghum vulgare</name>
    <dbReference type="NCBI Taxonomy" id="4558"/>
    <lineage>
        <taxon>Eukaryota</taxon>
        <taxon>Viridiplantae</taxon>
        <taxon>Streptophyta</taxon>
        <taxon>Embryophyta</taxon>
        <taxon>Tracheophyta</taxon>
        <taxon>Spermatophyta</taxon>
        <taxon>Magnoliopsida</taxon>
        <taxon>Liliopsida</taxon>
        <taxon>Poales</taxon>
        <taxon>Poaceae</taxon>
        <taxon>PACMAD clade</taxon>
        <taxon>Panicoideae</taxon>
        <taxon>Andropogonodae</taxon>
        <taxon>Andropogoneae</taxon>
        <taxon>Sorghinae</taxon>
        <taxon>Sorghum</taxon>
    </lineage>
</organism>
<dbReference type="Gramene" id="OQU83579">
    <property type="protein sequence ID" value="OQU83579"/>
    <property type="gene ID" value="SORBI_3005G138150"/>
</dbReference>
<accession>A0A1Z5RJ05</accession>
<reference evidence="2" key="2">
    <citation type="journal article" date="2018" name="Plant J.">
        <title>The Sorghum bicolor reference genome: improved assembly, gene annotations, a transcriptome atlas, and signatures of genome organization.</title>
        <authorList>
            <person name="McCormick R.F."/>
            <person name="Truong S.K."/>
            <person name="Sreedasyam A."/>
            <person name="Jenkins J."/>
            <person name="Shu S."/>
            <person name="Sims D."/>
            <person name="Kennedy M."/>
            <person name="Amirebrahimi M."/>
            <person name="Weers B.D."/>
            <person name="McKinley B."/>
            <person name="Mattison A."/>
            <person name="Morishige D.T."/>
            <person name="Grimwood J."/>
            <person name="Schmutz J."/>
            <person name="Mullet J.E."/>
        </authorList>
    </citation>
    <scope>NUCLEOTIDE SEQUENCE [LARGE SCALE GENOMIC DNA]</scope>
    <source>
        <strain evidence="2">cv. BTx623</strain>
    </source>
</reference>
<sequence>MNLTKYSKASTLSEEPGTKWLLLRWRMLRPKLWPFLNKARTLHA</sequence>
<dbReference type="AlphaFoldDB" id="A0A1Z5RJ05"/>
<evidence type="ECO:0000313" key="1">
    <source>
        <dbReference type="EMBL" id="OQU83579.1"/>
    </source>
</evidence>
<dbReference type="InParanoid" id="A0A1Z5RJ05"/>
<keyword evidence="2" id="KW-1185">Reference proteome</keyword>
<name>A0A1Z5RJ05_SORBI</name>
<evidence type="ECO:0000313" key="2">
    <source>
        <dbReference type="Proteomes" id="UP000000768"/>
    </source>
</evidence>
<gene>
    <name evidence="1" type="ORF">SORBI_3005G138150</name>
</gene>
<dbReference type="Proteomes" id="UP000000768">
    <property type="component" value="Chromosome 5"/>
</dbReference>
<dbReference type="EMBL" id="CM000764">
    <property type="protein sequence ID" value="OQU83579.1"/>
    <property type="molecule type" value="Genomic_DNA"/>
</dbReference>